<reference evidence="1 2" key="1">
    <citation type="submission" date="2013-09" db="EMBL/GenBank/DDBJ databases">
        <title>Corchorus capsularis genome sequencing.</title>
        <authorList>
            <person name="Alam M."/>
            <person name="Haque M.S."/>
            <person name="Islam M.S."/>
            <person name="Emdad E.M."/>
            <person name="Islam M.M."/>
            <person name="Ahmed B."/>
            <person name="Halim A."/>
            <person name="Hossen Q.M.M."/>
            <person name="Hossain M.Z."/>
            <person name="Ahmed R."/>
            <person name="Khan M.M."/>
            <person name="Islam R."/>
            <person name="Rashid M.M."/>
            <person name="Khan S.A."/>
            <person name="Rahman M.S."/>
            <person name="Alam M."/>
        </authorList>
    </citation>
    <scope>NUCLEOTIDE SEQUENCE [LARGE SCALE GENOMIC DNA]</scope>
    <source>
        <strain evidence="2">cv. CVL-1</strain>
        <tissue evidence="1">Whole seedling</tissue>
    </source>
</reference>
<sequence length="63" mass="7015">MEIIINFRSTRQRRVIADFSDGFQGWLPSRRPQAPSVWSIGCSRPSAGCLVGYLSEKSSHAFG</sequence>
<gene>
    <name evidence="1" type="ORF">CCACVL1_11287</name>
</gene>
<comment type="caution">
    <text evidence="1">The sequence shown here is derived from an EMBL/GenBank/DDBJ whole genome shotgun (WGS) entry which is preliminary data.</text>
</comment>
<dbReference type="EMBL" id="AWWV01009847">
    <property type="protein sequence ID" value="OMO83655.1"/>
    <property type="molecule type" value="Genomic_DNA"/>
</dbReference>
<protein>
    <submittedName>
        <fullName evidence="1">Uncharacterized protein</fullName>
    </submittedName>
</protein>
<dbReference type="Proteomes" id="UP000188268">
    <property type="component" value="Unassembled WGS sequence"/>
</dbReference>
<evidence type="ECO:0000313" key="1">
    <source>
        <dbReference type="EMBL" id="OMO83655.1"/>
    </source>
</evidence>
<organism evidence="1 2">
    <name type="scientific">Corchorus capsularis</name>
    <name type="common">Jute</name>
    <dbReference type="NCBI Taxonomy" id="210143"/>
    <lineage>
        <taxon>Eukaryota</taxon>
        <taxon>Viridiplantae</taxon>
        <taxon>Streptophyta</taxon>
        <taxon>Embryophyta</taxon>
        <taxon>Tracheophyta</taxon>
        <taxon>Spermatophyta</taxon>
        <taxon>Magnoliopsida</taxon>
        <taxon>eudicotyledons</taxon>
        <taxon>Gunneridae</taxon>
        <taxon>Pentapetalae</taxon>
        <taxon>rosids</taxon>
        <taxon>malvids</taxon>
        <taxon>Malvales</taxon>
        <taxon>Malvaceae</taxon>
        <taxon>Grewioideae</taxon>
        <taxon>Apeibeae</taxon>
        <taxon>Corchorus</taxon>
    </lineage>
</organism>
<name>A0A1R3IM50_COCAP</name>
<dbReference type="AlphaFoldDB" id="A0A1R3IM50"/>
<accession>A0A1R3IM50</accession>
<keyword evidence="2" id="KW-1185">Reference proteome</keyword>
<proteinExistence type="predicted"/>
<dbReference type="Gramene" id="OMO83655">
    <property type="protein sequence ID" value="OMO83655"/>
    <property type="gene ID" value="CCACVL1_11287"/>
</dbReference>
<evidence type="ECO:0000313" key="2">
    <source>
        <dbReference type="Proteomes" id="UP000188268"/>
    </source>
</evidence>